<evidence type="ECO:0000256" key="10">
    <source>
        <dbReference type="ARBA" id="ARBA00047929"/>
    </source>
</evidence>
<dbReference type="InterPro" id="IPR015866">
    <property type="entry name" value="Ser-tRNA-synth_1_N"/>
</dbReference>
<dbReference type="SUPFAM" id="SSF55681">
    <property type="entry name" value="Class II aaRS and biotin synthetases"/>
    <property type="match status" value="1"/>
</dbReference>
<feature type="binding site" evidence="12 14">
    <location>
        <begin position="348"/>
        <end position="351"/>
    </location>
    <ligand>
        <name>ATP</name>
        <dbReference type="ChEBI" id="CHEBI:30616"/>
    </ligand>
</feature>
<dbReference type="InterPro" id="IPR033729">
    <property type="entry name" value="SerRS_core"/>
</dbReference>
<dbReference type="InterPro" id="IPR042103">
    <property type="entry name" value="SerRS_1_N_sf"/>
</dbReference>
<feature type="binding site" evidence="13">
    <location>
        <position position="380"/>
    </location>
    <ligand>
        <name>L-serine</name>
        <dbReference type="ChEBI" id="CHEBI:33384"/>
    </ligand>
</feature>
<feature type="domain" description="Aminoacyl-transfer RNA synthetases class-II family profile" evidence="16">
    <location>
        <begin position="139"/>
        <end position="407"/>
    </location>
</feature>
<dbReference type="InterPro" id="IPR006195">
    <property type="entry name" value="aa-tRNA-synth_II"/>
</dbReference>
<evidence type="ECO:0000256" key="4">
    <source>
        <dbReference type="ARBA" id="ARBA00022490"/>
    </source>
</evidence>
<keyword evidence="4 12" id="KW-0963">Cytoplasm</keyword>
<feature type="binding site" evidence="13">
    <location>
        <position position="261"/>
    </location>
    <ligand>
        <name>L-serine</name>
        <dbReference type="ChEBI" id="CHEBI:33384"/>
    </ligand>
</feature>
<evidence type="ECO:0000256" key="6">
    <source>
        <dbReference type="ARBA" id="ARBA00022741"/>
    </source>
</evidence>
<proteinExistence type="inferred from homology"/>
<dbReference type="PANTHER" id="PTHR43697">
    <property type="entry name" value="SERYL-TRNA SYNTHETASE"/>
    <property type="match status" value="1"/>
</dbReference>
<evidence type="ECO:0000256" key="9">
    <source>
        <dbReference type="ARBA" id="ARBA00023146"/>
    </source>
</evidence>
<dbReference type="PROSITE" id="PS50862">
    <property type="entry name" value="AA_TRNA_LIGASE_II"/>
    <property type="match status" value="1"/>
</dbReference>
<feature type="binding site" evidence="12 14">
    <location>
        <begin position="261"/>
        <end position="263"/>
    </location>
    <ligand>
        <name>ATP</name>
        <dbReference type="ChEBI" id="CHEBI:30616"/>
    </ligand>
</feature>
<dbReference type="CDD" id="cd00770">
    <property type="entry name" value="SerRS_core"/>
    <property type="match status" value="1"/>
</dbReference>
<sequence>MINLKLLETNYDEFVKKLEGKNVKASLLDELLHTFNELKQKRKALENFQAIQNAKSKELGVKARAGEDVSELKSELNLNKAALAEADEIVKQYEEKLEQISFSVPNITDDDVPFGKDEDDNVCIKTVLEPTKFDFTPKEHWELGESLGWLDFERGAKLSGSRFTVLRGMGARLSRALVNYMIDFNSARGFELVNVPYLVSSNTLFGTGQLPKFEEDLYKVRDEDLYLIPTSEVPVTNLYNDTIIEAEQLPIKMTCYSACFRQEAGSAGRDTRGMIRQHQFEKVELVSITKPDQSEGVLAEMISCASDLLTSLGLPHRHMLLCSGDLGFSAAKTVDLEVWLPGQGKYREISSISNTRDFQARRAKIRFKDGKKNMLVNTLNGSSLAVGRTLIAIMENYQKADGTIEIPEVLKRYM</sequence>
<evidence type="ECO:0000256" key="13">
    <source>
        <dbReference type="PIRSR" id="PIRSR001529-1"/>
    </source>
</evidence>
<dbReference type="Gene3D" id="3.30.930.10">
    <property type="entry name" value="Bira Bifunctional Protein, Domain 2"/>
    <property type="match status" value="1"/>
</dbReference>
<feature type="binding site" evidence="13">
    <location>
        <position position="230"/>
    </location>
    <ligand>
        <name>L-serine</name>
        <dbReference type="ChEBI" id="CHEBI:33384"/>
    </ligand>
</feature>
<dbReference type="EMBL" id="ANNJ01000006">
    <property type="protein sequence ID" value="ERJ31854.1"/>
    <property type="molecule type" value="Genomic_DNA"/>
</dbReference>
<protein>
    <recommendedName>
        <fullName evidence="12">Serine--tRNA ligase</fullName>
        <ecNumber evidence="12">6.1.1.11</ecNumber>
    </recommendedName>
    <alternativeName>
        <fullName evidence="12">Seryl-tRNA synthetase</fullName>
        <shortName evidence="12">SerRS</shortName>
    </alternativeName>
    <alternativeName>
        <fullName evidence="12">Seryl-tRNA(Ser/Sec) synthetase</fullName>
    </alternativeName>
</protein>
<evidence type="ECO:0000256" key="5">
    <source>
        <dbReference type="ARBA" id="ARBA00022598"/>
    </source>
</evidence>
<evidence type="ECO:0000256" key="15">
    <source>
        <dbReference type="SAM" id="Coils"/>
    </source>
</evidence>
<evidence type="ECO:0000259" key="16">
    <source>
        <dbReference type="PROSITE" id="PS50862"/>
    </source>
</evidence>
<evidence type="ECO:0000256" key="7">
    <source>
        <dbReference type="ARBA" id="ARBA00022840"/>
    </source>
</evidence>
<keyword evidence="15" id="KW-0175">Coiled coil</keyword>
<evidence type="ECO:0000313" key="18">
    <source>
        <dbReference type="Proteomes" id="UP000016625"/>
    </source>
</evidence>
<dbReference type="PATRIC" id="fig|1242965.3.peg.992"/>
<dbReference type="AlphaFoldDB" id="U2GUU7"/>
<dbReference type="Proteomes" id="UP000016625">
    <property type="component" value="Unassembled WGS sequence"/>
</dbReference>
<keyword evidence="8 12" id="KW-0648">Protein biosynthesis</keyword>
<dbReference type="EC" id="6.1.1.11" evidence="12"/>
<dbReference type="InterPro" id="IPR002317">
    <property type="entry name" value="Ser-tRNA-ligase_type_1"/>
</dbReference>
<comment type="catalytic activity">
    <reaction evidence="10 12">
        <text>tRNA(Sec) + L-serine + ATP = L-seryl-tRNA(Sec) + AMP + diphosphate + H(+)</text>
        <dbReference type="Rhea" id="RHEA:42580"/>
        <dbReference type="Rhea" id="RHEA-COMP:9742"/>
        <dbReference type="Rhea" id="RHEA-COMP:10128"/>
        <dbReference type="ChEBI" id="CHEBI:15378"/>
        <dbReference type="ChEBI" id="CHEBI:30616"/>
        <dbReference type="ChEBI" id="CHEBI:33019"/>
        <dbReference type="ChEBI" id="CHEBI:33384"/>
        <dbReference type="ChEBI" id="CHEBI:78442"/>
        <dbReference type="ChEBI" id="CHEBI:78533"/>
        <dbReference type="ChEBI" id="CHEBI:456215"/>
        <dbReference type="EC" id="6.1.1.11"/>
    </reaction>
</comment>
<dbReference type="Pfam" id="PF02403">
    <property type="entry name" value="Seryl_tRNA_N"/>
    <property type="match status" value="1"/>
</dbReference>
<feature type="binding site" evidence="12 13">
    <location>
        <position position="284"/>
    </location>
    <ligand>
        <name>L-serine</name>
        <dbReference type="ChEBI" id="CHEBI:33384"/>
    </ligand>
</feature>
<accession>U2GUU7</accession>
<dbReference type="NCBIfam" id="TIGR00414">
    <property type="entry name" value="serS"/>
    <property type="match status" value="1"/>
</dbReference>
<feature type="coiled-coil region" evidence="15">
    <location>
        <begin position="76"/>
        <end position="103"/>
    </location>
</feature>
<feature type="binding site" evidence="12">
    <location>
        <begin position="230"/>
        <end position="232"/>
    </location>
    <ligand>
        <name>L-serine</name>
        <dbReference type="ChEBI" id="CHEBI:33384"/>
    </ligand>
</feature>
<dbReference type="GO" id="GO:0016260">
    <property type="term" value="P:selenocysteine biosynthetic process"/>
    <property type="evidence" value="ECO:0007669"/>
    <property type="project" value="UniProtKB-UniRule"/>
</dbReference>
<dbReference type="HAMAP" id="MF_00176">
    <property type="entry name" value="Ser_tRNA_synth_type1"/>
    <property type="match status" value="1"/>
</dbReference>
<comment type="domain">
    <text evidence="12">Consists of two distinct domains, a catalytic core and a N-terminal extension that is involved in tRNA binding.</text>
</comment>
<dbReference type="GO" id="GO:0005524">
    <property type="term" value="F:ATP binding"/>
    <property type="evidence" value="ECO:0007669"/>
    <property type="project" value="UniProtKB-UniRule"/>
</dbReference>
<dbReference type="GO" id="GO:0006434">
    <property type="term" value="P:seryl-tRNA aminoacylation"/>
    <property type="evidence" value="ECO:0007669"/>
    <property type="project" value="UniProtKB-UniRule"/>
</dbReference>
<dbReference type="UniPathway" id="UPA00906">
    <property type="reaction ID" value="UER00895"/>
</dbReference>
<comment type="caution">
    <text evidence="17">The sequence shown here is derived from an EMBL/GenBank/DDBJ whole genome shotgun (WGS) entry which is preliminary data.</text>
</comment>
<dbReference type="Pfam" id="PF00587">
    <property type="entry name" value="tRNA-synt_2b"/>
    <property type="match status" value="1"/>
</dbReference>
<dbReference type="RefSeq" id="WP_021092762.1">
    <property type="nucleotide sequence ID" value="NZ_ANNJ01000006.1"/>
</dbReference>
<evidence type="ECO:0000256" key="3">
    <source>
        <dbReference type="ARBA" id="ARBA00010728"/>
    </source>
</evidence>
<keyword evidence="6 12" id="KW-0547">Nucleotide-binding</keyword>
<dbReference type="Gene3D" id="1.10.287.40">
    <property type="entry name" value="Serine-tRNA synthetase, tRNA binding domain"/>
    <property type="match status" value="1"/>
</dbReference>
<dbReference type="InterPro" id="IPR002314">
    <property type="entry name" value="aa-tRNA-synt_IIb"/>
</dbReference>
<comment type="function">
    <text evidence="12">Catalyzes the attachment of serine to tRNA(Ser). Is also able to aminoacylate tRNA(Sec) with serine, to form the misacylated tRNA L-seryl-tRNA(Sec), which will be further converted into selenocysteinyl-tRNA(Sec).</text>
</comment>
<comment type="subunit">
    <text evidence="12">Homodimer. The tRNA molecule binds across the dimer.</text>
</comment>
<keyword evidence="5 12" id="KW-0436">Ligase</keyword>
<dbReference type="InterPro" id="IPR045864">
    <property type="entry name" value="aa-tRNA-synth_II/BPL/LPL"/>
</dbReference>
<evidence type="ECO:0000256" key="2">
    <source>
        <dbReference type="ARBA" id="ARBA00005045"/>
    </source>
</evidence>
<dbReference type="PRINTS" id="PR00981">
    <property type="entry name" value="TRNASYNTHSER"/>
</dbReference>
<reference evidence="17 18" key="1">
    <citation type="journal article" date="2013" name="BMC Genomics">
        <title>Comparative genomics of Campylobacter concisus isolates reveals genetic diversity and provides insights into disease association.</title>
        <authorList>
            <person name="Deshpande N.P."/>
            <person name="Kaakoush N.O."/>
            <person name="Wilkins M.R."/>
            <person name="Mitchell H.M."/>
        </authorList>
    </citation>
    <scope>NUCLEOTIDE SEQUENCE [LARGE SCALE GENOMIC DNA]</scope>
    <source>
        <strain evidence="17 18">UNSW2</strain>
    </source>
</reference>
<evidence type="ECO:0000256" key="8">
    <source>
        <dbReference type="ARBA" id="ARBA00022917"/>
    </source>
</evidence>
<comment type="pathway">
    <text evidence="2 12">Aminoacyl-tRNA biosynthesis; selenocysteinyl-tRNA(Sec) biosynthesis; L-seryl-tRNA(Sec) from L-serine and tRNA(Sec): step 1/1.</text>
</comment>
<dbReference type="GO" id="GO:0005737">
    <property type="term" value="C:cytoplasm"/>
    <property type="evidence" value="ECO:0007669"/>
    <property type="project" value="UniProtKB-SubCell"/>
</dbReference>
<evidence type="ECO:0000256" key="14">
    <source>
        <dbReference type="PIRSR" id="PIRSR001529-2"/>
    </source>
</evidence>
<comment type="catalytic activity">
    <reaction evidence="11 12">
        <text>tRNA(Ser) + L-serine + ATP = L-seryl-tRNA(Ser) + AMP + diphosphate + H(+)</text>
        <dbReference type="Rhea" id="RHEA:12292"/>
        <dbReference type="Rhea" id="RHEA-COMP:9669"/>
        <dbReference type="Rhea" id="RHEA-COMP:9703"/>
        <dbReference type="ChEBI" id="CHEBI:15378"/>
        <dbReference type="ChEBI" id="CHEBI:30616"/>
        <dbReference type="ChEBI" id="CHEBI:33019"/>
        <dbReference type="ChEBI" id="CHEBI:33384"/>
        <dbReference type="ChEBI" id="CHEBI:78442"/>
        <dbReference type="ChEBI" id="CHEBI:78533"/>
        <dbReference type="ChEBI" id="CHEBI:456215"/>
        <dbReference type="EC" id="6.1.1.11"/>
    </reaction>
</comment>
<evidence type="ECO:0000313" key="17">
    <source>
        <dbReference type="EMBL" id="ERJ31854.1"/>
    </source>
</evidence>
<dbReference type="GO" id="GO:0004828">
    <property type="term" value="F:serine-tRNA ligase activity"/>
    <property type="evidence" value="ECO:0007669"/>
    <property type="project" value="UniProtKB-UniRule"/>
</dbReference>
<dbReference type="InterPro" id="IPR010978">
    <property type="entry name" value="tRNA-bd_arm"/>
</dbReference>
<gene>
    <name evidence="12" type="primary">serS</name>
    <name evidence="17" type="ORF">UNSW2_1750</name>
</gene>
<keyword evidence="7 12" id="KW-0067">ATP-binding</keyword>
<keyword evidence="9 12" id="KW-0030">Aminoacyl-tRNA synthetase</keyword>
<name>U2GUU7_9BACT</name>
<comment type="similarity">
    <text evidence="3 12">Belongs to the class-II aminoacyl-tRNA synthetase family. Type-1 seryl-tRNA synthetase subfamily.</text>
</comment>
<dbReference type="PIRSF" id="PIRSF001529">
    <property type="entry name" value="Ser-tRNA-synth_IIa"/>
    <property type="match status" value="1"/>
</dbReference>
<evidence type="ECO:0000256" key="12">
    <source>
        <dbReference type="HAMAP-Rule" id="MF_00176"/>
    </source>
</evidence>
<comment type="caution">
    <text evidence="12">Lacks conserved residue(s) required for the propagation of feature annotation.</text>
</comment>
<feature type="binding site" evidence="12">
    <location>
        <position position="382"/>
    </location>
    <ligand>
        <name>L-serine</name>
        <dbReference type="ChEBI" id="CHEBI:33384"/>
    </ligand>
</feature>
<organism evidence="17 18">
    <name type="scientific">Campylobacter concisus UNSW2</name>
    <dbReference type="NCBI Taxonomy" id="1242965"/>
    <lineage>
        <taxon>Bacteria</taxon>
        <taxon>Pseudomonadati</taxon>
        <taxon>Campylobacterota</taxon>
        <taxon>Epsilonproteobacteria</taxon>
        <taxon>Campylobacterales</taxon>
        <taxon>Campylobacteraceae</taxon>
        <taxon>Campylobacter</taxon>
    </lineage>
</organism>
<dbReference type="PANTHER" id="PTHR43697:SF1">
    <property type="entry name" value="SERINE--TRNA LIGASE"/>
    <property type="match status" value="1"/>
</dbReference>
<evidence type="ECO:0000256" key="1">
    <source>
        <dbReference type="ARBA" id="ARBA00004496"/>
    </source>
</evidence>
<evidence type="ECO:0000256" key="11">
    <source>
        <dbReference type="ARBA" id="ARBA00048823"/>
    </source>
</evidence>
<dbReference type="SUPFAM" id="SSF46589">
    <property type="entry name" value="tRNA-binding arm"/>
    <property type="match status" value="1"/>
</dbReference>
<comment type="subcellular location">
    <subcellularLocation>
        <location evidence="1 12">Cytoplasm</location>
    </subcellularLocation>
</comment>